<dbReference type="AlphaFoldDB" id="A0A366LE74"/>
<dbReference type="EMBL" id="QMEY01000048">
    <property type="protein sequence ID" value="RBQ12178.1"/>
    <property type="molecule type" value="Genomic_DNA"/>
</dbReference>
<reference evidence="1 2" key="1">
    <citation type="submission" date="2018-06" db="EMBL/GenBank/DDBJ databases">
        <title>Sphaerisporangium craniellae sp. nov., isolated from a marine sponge in the South China Sea.</title>
        <authorList>
            <person name="Li L."/>
        </authorList>
    </citation>
    <scope>NUCLEOTIDE SEQUENCE [LARGE SCALE GENOMIC DNA]</scope>
    <source>
        <strain evidence="1 2">LHW63015</strain>
    </source>
</reference>
<dbReference type="OrthoDB" id="8421690at2"/>
<keyword evidence="2" id="KW-1185">Reference proteome</keyword>
<dbReference type="Proteomes" id="UP000253303">
    <property type="component" value="Unassembled WGS sequence"/>
</dbReference>
<organism evidence="1 2">
    <name type="scientific">Spongiactinospora rosea</name>
    <dbReference type="NCBI Taxonomy" id="2248750"/>
    <lineage>
        <taxon>Bacteria</taxon>
        <taxon>Bacillati</taxon>
        <taxon>Actinomycetota</taxon>
        <taxon>Actinomycetes</taxon>
        <taxon>Streptosporangiales</taxon>
        <taxon>Streptosporangiaceae</taxon>
        <taxon>Spongiactinospora</taxon>
    </lineage>
</organism>
<protein>
    <submittedName>
        <fullName evidence="1">Transposase</fullName>
    </submittedName>
</protein>
<proteinExistence type="predicted"/>
<comment type="caution">
    <text evidence="1">The sequence shown here is derived from an EMBL/GenBank/DDBJ whole genome shotgun (WGS) entry which is preliminary data.</text>
</comment>
<evidence type="ECO:0000313" key="1">
    <source>
        <dbReference type="EMBL" id="RBQ12178.1"/>
    </source>
</evidence>
<sequence>MRFRCVGCDHFSTDVSYLSDLRAYLDDLLRNRERLASMAEADDWAIAEATPSDEEINRLRRLIRRITEQLGHLTDGERQQIQDAAATVRKTRATFLGMPRIHQPLRDLRPERPAH</sequence>
<gene>
    <name evidence="1" type="ORF">DP939_44345</name>
</gene>
<accession>A0A366LE74</accession>
<name>A0A366LE74_9ACTN</name>
<evidence type="ECO:0000313" key="2">
    <source>
        <dbReference type="Proteomes" id="UP000253303"/>
    </source>
</evidence>